<dbReference type="InterPro" id="IPR006683">
    <property type="entry name" value="Thioestr_dom"/>
</dbReference>
<dbReference type="CDD" id="cd03443">
    <property type="entry name" value="PaaI_thioesterase"/>
    <property type="match status" value="1"/>
</dbReference>
<gene>
    <name evidence="3" type="ORF">HMPREF9151_00641</name>
</gene>
<sequence>MKKIINPWLHKEGYDCFGCAPENPLGLKMDFFEDGNEIISFWRPQAHYQGWVGMLHGGILATLLDETAGWVISRKLQTTGVTSHLEVNYRRPVKADDPQITLRARIKEQKRNLVFITCSLENSEGETCVEAEAVYYTFDEGKAREMGFTSCDVENEQLFSM</sequence>
<dbReference type="Proteomes" id="UP000010433">
    <property type="component" value="Unassembled WGS sequence"/>
</dbReference>
<dbReference type="InterPro" id="IPR052061">
    <property type="entry name" value="PTE-AB_protein"/>
</dbReference>
<dbReference type="SUPFAM" id="SSF54637">
    <property type="entry name" value="Thioesterase/thiol ester dehydrase-isomerase"/>
    <property type="match status" value="1"/>
</dbReference>
<dbReference type="PANTHER" id="PTHR47260:SF1">
    <property type="entry name" value="UPF0644 PROTEIN PB2B4.06"/>
    <property type="match status" value="1"/>
</dbReference>
<dbReference type="AlphaFoldDB" id="L1NHW1"/>
<keyword evidence="4" id="KW-1185">Reference proteome</keyword>
<dbReference type="RefSeq" id="WP_009161809.1">
    <property type="nucleotide sequence ID" value="NZ_KB290974.1"/>
</dbReference>
<comment type="caution">
    <text evidence="3">The sequence shown here is derived from an EMBL/GenBank/DDBJ whole genome shotgun (WGS) entry which is preliminary data.</text>
</comment>
<dbReference type="OrthoDB" id="9792301at2"/>
<dbReference type="NCBIfam" id="TIGR00369">
    <property type="entry name" value="unchar_dom_1"/>
    <property type="match status" value="1"/>
</dbReference>
<feature type="domain" description="Thioesterase" evidence="2">
    <location>
        <begin position="53"/>
        <end position="128"/>
    </location>
</feature>
<dbReference type="PANTHER" id="PTHR47260">
    <property type="entry name" value="UPF0644 PROTEIN PB2B4.06"/>
    <property type="match status" value="1"/>
</dbReference>
<evidence type="ECO:0000259" key="2">
    <source>
        <dbReference type="Pfam" id="PF03061"/>
    </source>
</evidence>
<evidence type="ECO:0000256" key="1">
    <source>
        <dbReference type="ARBA" id="ARBA00022801"/>
    </source>
</evidence>
<dbReference type="InterPro" id="IPR003736">
    <property type="entry name" value="PAAI_dom"/>
</dbReference>
<dbReference type="PATRIC" id="fig|1127699.3.peg.590"/>
<dbReference type="Gene3D" id="3.10.129.10">
    <property type="entry name" value="Hotdog Thioesterase"/>
    <property type="match status" value="1"/>
</dbReference>
<dbReference type="HOGENOM" id="CLU_089876_6_2_10"/>
<proteinExistence type="predicted"/>
<dbReference type="STRING" id="1127699.HMPREF9151_00641"/>
<name>L1NHW1_9BACT</name>
<dbReference type="Pfam" id="PF03061">
    <property type="entry name" value="4HBT"/>
    <property type="match status" value="1"/>
</dbReference>
<evidence type="ECO:0000313" key="3">
    <source>
        <dbReference type="EMBL" id="EKY02835.1"/>
    </source>
</evidence>
<dbReference type="EMBL" id="AMEP01000045">
    <property type="protein sequence ID" value="EKY02835.1"/>
    <property type="molecule type" value="Genomic_DNA"/>
</dbReference>
<dbReference type="InterPro" id="IPR029069">
    <property type="entry name" value="HotDog_dom_sf"/>
</dbReference>
<dbReference type="GO" id="GO:0016289">
    <property type="term" value="F:acyl-CoA hydrolase activity"/>
    <property type="evidence" value="ECO:0007669"/>
    <property type="project" value="UniProtKB-ARBA"/>
</dbReference>
<organism evidence="3 4">
    <name type="scientific">Hoylesella saccharolytica F0055</name>
    <dbReference type="NCBI Taxonomy" id="1127699"/>
    <lineage>
        <taxon>Bacteria</taxon>
        <taxon>Pseudomonadati</taxon>
        <taxon>Bacteroidota</taxon>
        <taxon>Bacteroidia</taxon>
        <taxon>Bacteroidales</taxon>
        <taxon>Prevotellaceae</taxon>
        <taxon>Hoylesella</taxon>
    </lineage>
</organism>
<accession>L1NHW1</accession>
<protein>
    <recommendedName>
        <fullName evidence="2">Thioesterase domain-containing protein</fullName>
    </recommendedName>
</protein>
<reference evidence="3 4" key="1">
    <citation type="submission" date="2012-05" db="EMBL/GenBank/DDBJ databases">
        <authorList>
            <person name="Weinstock G."/>
            <person name="Sodergren E."/>
            <person name="Lobos E.A."/>
            <person name="Fulton L."/>
            <person name="Fulton R."/>
            <person name="Courtney L."/>
            <person name="Fronick C."/>
            <person name="O'Laughlin M."/>
            <person name="Godfrey J."/>
            <person name="Wilson R.M."/>
            <person name="Miner T."/>
            <person name="Farmer C."/>
            <person name="Delehaunty K."/>
            <person name="Cordes M."/>
            <person name="Minx P."/>
            <person name="Tomlinson C."/>
            <person name="Chen J."/>
            <person name="Wollam A."/>
            <person name="Pepin K.H."/>
            <person name="Bhonagiri V."/>
            <person name="Zhang X."/>
            <person name="Suruliraj S."/>
            <person name="Warren W."/>
            <person name="Mitreva M."/>
            <person name="Mardis E.R."/>
            <person name="Wilson R.K."/>
        </authorList>
    </citation>
    <scope>NUCLEOTIDE SEQUENCE [LARGE SCALE GENOMIC DNA]</scope>
    <source>
        <strain evidence="3 4">F0055</strain>
    </source>
</reference>
<evidence type="ECO:0000313" key="4">
    <source>
        <dbReference type="Proteomes" id="UP000010433"/>
    </source>
</evidence>
<keyword evidence="1" id="KW-0378">Hydrolase</keyword>